<dbReference type="RefSeq" id="XP_062677898.1">
    <property type="nucleotide sequence ID" value="XM_062827510.1"/>
</dbReference>
<evidence type="ECO:0000313" key="2">
    <source>
        <dbReference type="EMBL" id="KAK3338447.1"/>
    </source>
</evidence>
<feature type="signal peptide" evidence="1">
    <location>
        <begin position="1"/>
        <end position="33"/>
    </location>
</feature>
<evidence type="ECO:0000313" key="3">
    <source>
        <dbReference type="Proteomes" id="UP001278500"/>
    </source>
</evidence>
<proteinExistence type="predicted"/>
<dbReference type="Proteomes" id="UP001278500">
    <property type="component" value="Unassembled WGS sequence"/>
</dbReference>
<protein>
    <recommendedName>
        <fullName evidence="4">Secreted protein</fullName>
    </recommendedName>
</protein>
<reference evidence="2" key="2">
    <citation type="submission" date="2023-06" db="EMBL/GenBank/DDBJ databases">
        <authorList>
            <consortium name="Lawrence Berkeley National Laboratory"/>
            <person name="Haridas S."/>
            <person name="Hensen N."/>
            <person name="Bonometti L."/>
            <person name="Westerberg I."/>
            <person name="Brannstrom I.O."/>
            <person name="Guillou S."/>
            <person name="Cros-Aarteil S."/>
            <person name="Calhoun S."/>
            <person name="Kuo A."/>
            <person name="Mondo S."/>
            <person name="Pangilinan J."/>
            <person name="Riley R."/>
            <person name="Labutti K."/>
            <person name="Andreopoulos B."/>
            <person name="Lipzen A."/>
            <person name="Chen C."/>
            <person name="Yanf M."/>
            <person name="Daum C."/>
            <person name="Ng V."/>
            <person name="Clum A."/>
            <person name="Steindorff A."/>
            <person name="Ohm R."/>
            <person name="Martin F."/>
            <person name="Silar P."/>
            <person name="Natvig D."/>
            <person name="Lalanne C."/>
            <person name="Gautier V."/>
            <person name="Ament-Velasquez S.L."/>
            <person name="Kruys A."/>
            <person name="Hutchinson M.I."/>
            <person name="Powell A.J."/>
            <person name="Barry K."/>
            <person name="Miller A.N."/>
            <person name="Grigoriev I.V."/>
            <person name="Debuchy R."/>
            <person name="Gladieux P."/>
            <person name="Thoren M.H."/>
            <person name="Johannesson H."/>
        </authorList>
    </citation>
    <scope>NUCLEOTIDE SEQUENCE</scope>
    <source>
        <strain evidence="2">CBS 560.94</strain>
    </source>
</reference>
<keyword evidence="3" id="KW-1185">Reference proteome</keyword>
<dbReference type="EMBL" id="JAUEPP010000008">
    <property type="protein sequence ID" value="KAK3338447.1"/>
    <property type="molecule type" value="Genomic_DNA"/>
</dbReference>
<sequence>MACSRGRARSQTFLHTRCQSLLLFLYYALMAWSADKQIRGAAGESLDGYGENGGVKWKSEQENGHRPHDKACVGVKMAKGICEIVLEFGASSWRQSWGKRCCAASIWPFCLFVHRSTQARHAGWLGMAWNLLTLPETGSSRQTEWRRGGLLTLHKKGQAPRHTSRLLSGAKPASCQKTFCVSCLEETLRIRPIRERAWGR</sequence>
<reference evidence="2" key="1">
    <citation type="journal article" date="2023" name="Mol. Phylogenet. Evol.">
        <title>Genome-scale phylogeny and comparative genomics of the fungal order Sordariales.</title>
        <authorList>
            <person name="Hensen N."/>
            <person name="Bonometti L."/>
            <person name="Westerberg I."/>
            <person name="Brannstrom I.O."/>
            <person name="Guillou S."/>
            <person name="Cros-Aarteil S."/>
            <person name="Calhoun S."/>
            <person name="Haridas S."/>
            <person name="Kuo A."/>
            <person name="Mondo S."/>
            <person name="Pangilinan J."/>
            <person name="Riley R."/>
            <person name="LaButti K."/>
            <person name="Andreopoulos B."/>
            <person name="Lipzen A."/>
            <person name="Chen C."/>
            <person name="Yan M."/>
            <person name="Daum C."/>
            <person name="Ng V."/>
            <person name="Clum A."/>
            <person name="Steindorff A."/>
            <person name="Ohm R.A."/>
            <person name="Martin F."/>
            <person name="Silar P."/>
            <person name="Natvig D.O."/>
            <person name="Lalanne C."/>
            <person name="Gautier V."/>
            <person name="Ament-Velasquez S.L."/>
            <person name="Kruys A."/>
            <person name="Hutchinson M.I."/>
            <person name="Powell A.J."/>
            <person name="Barry K."/>
            <person name="Miller A.N."/>
            <person name="Grigoriev I.V."/>
            <person name="Debuchy R."/>
            <person name="Gladieux P."/>
            <person name="Hiltunen Thoren M."/>
            <person name="Johannesson H."/>
        </authorList>
    </citation>
    <scope>NUCLEOTIDE SEQUENCE</scope>
    <source>
        <strain evidence="2">CBS 560.94</strain>
    </source>
</reference>
<evidence type="ECO:0008006" key="4">
    <source>
        <dbReference type="Google" id="ProtNLM"/>
    </source>
</evidence>
<organism evidence="2 3">
    <name type="scientific">Neurospora tetraspora</name>
    <dbReference type="NCBI Taxonomy" id="94610"/>
    <lineage>
        <taxon>Eukaryota</taxon>
        <taxon>Fungi</taxon>
        <taxon>Dikarya</taxon>
        <taxon>Ascomycota</taxon>
        <taxon>Pezizomycotina</taxon>
        <taxon>Sordariomycetes</taxon>
        <taxon>Sordariomycetidae</taxon>
        <taxon>Sordariales</taxon>
        <taxon>Sordariaceae</taxon>
        <taxon>Neurospora</taxon>
    </lineage>
</organism>
<dbReference type="GeneID" id="87864664"/>
<dbReference type="AlphaFoldDB" id="A0AAE0MMZ9"/>
<feature type="chain" id="PRO_5042283304" description="Secreted protein" evidence="1">
    <location>
        <begin position="34"/>
        <end position="200"/>
    </location>
</feature>
<accession>A0AAE0MMZ9</accession>
<keyword evidence="1" id="KW-0732">Signal</keyword>
<name>A0AAE0MMZ9_9PEZI</name>
<gene>
    <name evidence="2" type="ORF">B0H65DRAFT_478993</name>
</gene>
<evidence type="ECO:0000256" key="1">
    <source>
        <dbReference type="SAM" id="SignalP"/>
    </source>
</evidence>
<comment type="caution">
    <text evidence="2">The sequence shown here is derived from an EMBL/GenBank/DDBJ whole genome shotgun (WGS) entry which is preliminary data.</text>
</comment>